<evidence type="ECO:0000256" key="2">
    <source>
        <dbReference type="SAM" id="MobiDB-lite"/>
    </source>
</evidence>
<dbReference type="AlphaFoldDB" id="A0A7S1T5I3"/>
<keyword evidence="1" id="KW-0040">ANK repeat</keyword>
<dbReference type="SUPFAM" id="SSF48403">
    <property type="entry name" value="Ankyrin repeat"/>
    <property type="match status" value="1"/>
</dbReference>
<dbReference type="SMART" id="SM00248">
    <property type="entry name" value="ANK"/>
    <property type="match status" value="3"/>
</dbReference>
<dbReference type="PANTHER" id="PTHR13902">
    <property type="entry name" value="SERINE/THREONINE-PROTEIN KINASE WNK WITH NO LYSINE -RELATED"/>
    <property type="match status" value="1"/>
</dbReference>
<feature type="compositionally biased region" description="Basic and acidic residues" evidence="2">
    <location>
        <begin position="451"/>
        <end position="460"/>
    </location>
</feature>
<dbReference type="InterPro" id="IPR050588">
    <property type="entry name" value="WNK_Ser-Thr_kinase"/>
</dbReference>
<reference evidence="4" key="1">
    <citation type="submission" date="2021-01" db="EMBL/GenBank/DDBJ databases">
        <authorList>
            <person name="Corre E."/>
            <person name="Pelletier E."/>
            <person name="Niang G."/>
            <person name="Scheremetjew M."/>
            <person name="Finn R."/>
            <person name="Kale V."/>
            <person name="Holt S."/>
            <person name="Cochrane G."/>
            <person name="Meng A."/>
            <person name="Brown T."/>
            <person name="Cohen L."/>
        </authorList>
    </citation>
    <scope>NUCLEOTIDE SEQUENCE</scope>
    <source>
        <strain evidence="4">SAG 36.94</strain>
    </source>
</reference>
<dbReference type="InterPro" id="IPR011009">
    <property type="entry name" value="Kinase-like_dom_sf"/>
</dbReference>
<dbReference type="Pfam" id="PF12796">
    <property type="entry name" value="Ank_2"/>
    <property type="match status" value="2"/>
</dbReference>
<dbReference type="Gene3D" id="1.10.510.10">
    <property type="entry name" value="Transferase(Phosphotransferase) domain 1"/>
    <property type="match status" value="1"/>
</dbReference>
<evidence type="ECO:0000259" key="3">
    <source>
        <dbReference type="PROSITE" id="PS50011"/>
    </source>
</evidence>
<evidence type="ECO:0000313" key="4">
    <source>
        <dbReference type="EMBL" id="CAD9222538.1"/>
    </source>
</evidence>
<organism evidence="4">
    <name type="scientific">Compsopogon caeruleus</name>
    <dbReference type="NCBI Taxonomy" id="31354"/>
    <lineage>
        <taxon>Eukaryota</taxon>
        <taxon>Rhodophyta</taxon>
        <taxon>Compsopogonophyceae</taxon>
        <taxon>Compsopogonales</taxon>
        <taxon>Compsopogonaceae</taxon>
        <taxon>Compsopogon</taxon>
    </lineage>
</organism>
<feature type="domain" description="Protein kinase" evidence="3">
    <location>
        <begin position="12"/>
        <end position="273"/>
    </location>
</feature>
<sequence>MGSREDPTGRYERSDVELGRGAFKVVYRGFDTKEALEVAWNAVDMQRLSEAERQKVAHEVDILSKLNHPNVISLFASWKVMDRSAKKVVRLEFITELMVSGTLREYIVKARTVKLKVIRRWGLNILSAIDYLHNLTPPVVHRDLKCSNIFVNGNTGEVKVGDLGLACERLDNKRCQTVIGTPEFMSPELFDEEYTEKVDVYAFGMVLLEMITGQFPYRECTSSAQVFKKVYRGIYPDDLTNMRESDMKLMITRCLNKERSRPSAAELLKHPLFKDWESDTGDLTSSHLIGKEPLTPELQSQLFLGQAVVEAPSSSQAPTVVNIPTKQAVTVTLRVPVGDQMKRVEFQMTPNEDCPLELARELISELNLPDSTAPIIIKQIESQVDQASVAGVSMVSTAASEPAEDKVSTTKAISLESGEWVSPVTRGSSMDHELPSAFGSALVLSSSASLKNDEDREKDSFPPTRSSAGSSHGEHDPRLFAMSMSLLESSAKGRQDLVEKRLHQGADVNYRDYDSRTPLHLAVEEGHEAIVDILLGHGADPYQKDRWGNRALDILRRRGNQSMTVIFEKHRIDMEDFDIPDKHLNGLELLHFAANGALERVEQHLDLGTDPNFADYDQRTPLHLASVEGHTAVVRLLLSRGAKADVKDRFGRTPLDDAIAHRVDEVISLLQNI</sequence>
<protein>
    <recommendedName>
        <fullName evidence="3">Protein kinase domain-containing protein</fullName>
    </recommendedName>
</protein>
<dbReference type="PROSITE" id="PS50297">
    <property type="entry name" value="ANK_REP_REGION"/>
    <property type="match status" value="2"/>
</dbReference>
<dbReference type="EMBL" id="HBGH01001149">
    <property type="protein sequence ID" value="CAD9222538.1"/>
    <property type="molecule type" value="Transcribed_RNA"/>
</dbReference>
<dbReference type="PROSITE" id="PS50011">
    <property type="entry name" value="PROTEIN_KINASE_DOM"/>
    <property type="match status" value="1"/>
</dbReference>
<feature type="region of interest" description="Disordered" evidence="2">
    <location>
        <begin position="449"/>
        <end position="476"/>
    </location>
</feature>
<dbReference type="InterPro" id="IPR008271">
    <property type="entry name" value="Ser/Thr_kinase_AS"/>
</dbReference>
<feature type="repeat" description="ANK" evidence="1">
    <location>
        <begin position="617"/>
        <end position="649"/>
    </location>
</feature>
<dbReference type="SUPFAM" id="SSF56112">
    <property type="entry name" value="Protein kinase-like (PK-like)"/>
    <property type="match status" value="1"/>
</dbReference>
<proteinExistence type="predicted"/>
<dbReference type="Pfam" id="PF00069">
    <property type="entry name" value="Pkinase"/>
    <property type="match status" value="1"/>
</dbReference>
<gene>
    <name evidence="4" type="ORF">CCAE0312_LOCUS554</name>
</gene>
<dbReference type="InterPro" id="IPR000719">
    <property type="entry name" value="Prot_kinase_dom"/>
</dbReference>
<dbReference type="PROSITE" id="PS00108">
    <property type="entry name" value="PROTEIN_KINASE_ST"/>
    <property type="match status" value="1"/>
</dbReference>
<dbReference type="PROSITE" id="PS50088">
    <property type="entry name" value="ANK_REPEAT"/>
    <property type="match status" value="2"/>
</dbReference>
<feature type="repeat" description="ANK" evidence="1">
    <location>
        <begin position="514"/>
        <end position="546"/>
    </location>
</feature>
<dbReference type="PRINTS" id="PR01415">
    <property type="entry name" value="ANKYRIN"/>
</dbReference>
<dbReference type="SMART" id="SM00220">
    <property type="entry name" value="S_TKc"/>
    <property type="match status" value="1"/>
</dbReference>
<accession>A0A7S1T5I3</accession>
<dbReference type="GO" id="GO:0005524">
    <property type="term" value="F:ATP binding"/>
    <property type="evidence" value="ECO:0007669"/>
    <property type="project" value="InterPro"/>
</dbReference>
<dbReference type="Gene3D" id="1.25.40.20">
    <property type="entry name" value="Ankyrin repeat-containing domain"/>
    <property type="match status" value="2"/>
</dbReference>
<name>A0A7S1T5I3_9RHOD</name>
<dbReference type="GO" id="GO:0004672">
    <property type="term" value="F:protein kinase activity"/>
    <property type="evidence" value="ECO:0007669"/>
    <property type="project" value="InterPro"/>
</dbReference>
<dbReference type="Gene3D" id="3.30.200.20">
    <property type="entry name" value="Phosphorylase Kinase, domain 1"/>
    <property type="match status" value="1"/>
</dbReference>
<dbReference type="InterPro" id="IPR036770">
    <property type="entry name" value="Ankyrin_rpt-contain_sf"/>
</dbReference>
<evidence type="ECO:0000256" key="1">
    <source>
        <dbReference type="PROSITE-ProRule" id="PRU00023"/>
    </source>
</evidence>
<dbReference type="InterPro" id="IPR002110">
    <property type="entry name" value="Ankyrin_rpt"/>
</dbReference>